<gene>
    <name evidence="1" type="ORF">J2S44_008009</name>
</gene>
<dbReference type="AlphaFoldDB" id="A0AAE3ZYV1"/>
<sequence length="58" mass="5552">MADVCVPAQVRPAAVGVITGGPPGLIRSSWVPAAAVGVRPAFAGRAAAGRVTGGTVLA</sequence>
<name>A0AAE3ZYV1_9ACTN</name>
<protein>
    <submittedName>
        <fullName evidence="1">Uncharacterized protein</fullName>
    </submittedName>
</protein>
<evidence type="ECO:0000313" key="2">
    <source>
        <dbReference type="Proteomes" id="UP001183629"/>
    </source>
</evidence>
<dbReference type="RefSeq" id="WP_310428369.1">
    <property type="nucleotide sequence ID" value="NZ_JAVDYC010000001.1"/>
</dbReference>
<dbReference type="EMBL" id="JAVDYC010000001">
    <property type="protein sequence ID" value="MDR7327759.1"/>
    <property type="molecule type" value="Genomic_DNA"/>
</dbReference>
<proteinExistence type="predicted"/>
<dbReference type="Proteomes" id="UP001183629">
    <property type="component" value="Unassembled WGS sequence"/>
</dbReference>
<comment type="caution">
    <text evidence="1">The sequence shown here is derived from an EMBL/GenBank/DDBJ whole genome shotgun (WGS) entry which is preliminary data.</text>
</comment>
<reference evidence="1 2" key="1">
    <citation type="submission" date="2023-07" db="EMBL/GenBank/DDBJ databases">
        <title>Sequencing the genomes of 1000 actinobacteria strains.</title>
        <authorList>
            <person name="Klenk H.-P."/>
        </authorList>
    </citation>
    <scope>NUCLEOTIDE SEQUENCE [LARGE SCALE GENOMIC DNA]</scope>
    <source>
        <strain evidence="1 2">DSM 44711</strain>
    </source>
</reference>
<evidence type="ECO:0000313" key="1">
    <source>
        <dbReference type="EMBL" id="MDR7327759.1"/>
    </source>
</evidence>
<accession>A0AAE3ZYV1</accession>
<organism evidence="1 2">
    <name type="scientific">Catenuloplanes niger</name>
    <dbReference type="NCBI Taxonomy" id="587534"/>
    <lineage>
        <taxon>Bacteria</taxon>
        <taxon>Bacillati</taxon>
        <taxon>Actinomycetota</taxon>
        <taxon>Actinomycetes</taxon>
        <taxon>Micromonosporales</taxon>
        <taxon>Micromonosporaceae</taxon>
        <taxon>Catenuloplanes</taxon>
    </lineage>
</organism>
<keyword evidence="2" id="KW-1185">Reference proteome</keyword>